<proteinExistence type="predicted"/>
<organism evidence="2 3">
    <name type="scientific">Aerophobetes bacterium</name>
    <dbReference type="NCBI Taxonomy" id="2030807"/>
    <lineage>
        <taxon>Bacteria</taxon>
        <taxon>Candidatus Aerophobota</taxon>
    </lineage>
</organism>
<feature type="domain" description="Nitroreductase" evidence="1">
    <location>
        <begin position="36"/>
        <end position="213"/>
    </location>
</feature>
<dbReference type="Pfam" id="PF00881">
    <property type="entry name" value="Nitroreductase"/>
    <property type="match status" value="1"/>
</dbReference>
<evidence type="ECO:0000313" key="2">
    <source>
        <dbReference type="EMBL" id="RLE08227.1"/>
    </source>
</evidence>
<dbReference type="InterPro" id="IPR029479">
    <property type="entry name" value="Nitroreductase"/>
</dbReference>
<dbReference type="Gene3D" id="3.40.109.10">
    <property type="entry name" value="NADH Oxidase"/>
    <property type="match status" value="1"/>
</dbReference>
<dbReference type="CDD" id="cd02142">
    <property type="entry name" value="McbC_SagB-like_oxidoreductase"/>
    <property type="match status" value="1"/>
</dbReference>
<dbReference type="PANTHER" id="PTHR43745">
    <property type="entry name" value="NITROREDUCTASE MJ1384-RELATED"/>
    <property type="match status" value="1"/>
</dbReference>
<evidence type="ECO:0000313" key="3">
    <source>
        <dbReference type="Proteomes" id="UP000279422"/>
    </source>
</evidence>
<accession>A0A497E326</accession>
<dbReference type="EMBL" id="QMPZ01000110">
    <property type="protein sequence ID" value="RLE08227.1"/>
    <property type="molecule type" value="Genomic_DNA"/>
</dbReference>
<dbReference type="SUPFAM" id="SSF55469">
    <property type="entry name" value="FMN-dependent nitroreductase-like"/>
    <property type="match status" value="1"/>
</dbReference>
<evidence type="ECO:0000259" key="1">
    <source>
        <dbReference type="Pfam" id="PF00881"/>
    </source>
</evidence>
<name>A0A497E326_UNCAE</name>
<gene>
    <name evidence="2" type="ORF">DRJ00_06685</name>
</gene>
<protein>
    <submittedName>
        <fullName evidence="2">Nitroreductase</fullName>
    </submittedName>
</protein>
<dbReference type="PANTHER" id="PTHR43745:SF2">
    <property type="entry name" value="NITROREDUCTASE MJ1384-RELATED"/>
    <property type="match status" value="1"/>
</dbReference>
<reference evidence="2 3" key="1">
    <citation type="submission" date="2018-06" db="EMBL/GenBank/DDBJ databases">
        <title>Extensive metabolic versatility and redundancy in microbially diverse, dynamic hydrothermal sediments.</title>
        <authorList>
            <person name="Dombrowski N."/>
            <person name="Teske A."/>
            <person name="Baker B.J."/>
        </authorList>
    </citation>
    <scope>NUCLEOTIDE SEQUENCE [LARGE SCALE GENOMIC DNA]</scope>
    <source>
        <strain evidence="2">B47_G16</strain>
    </source>
</reference>
<dbReference type="InterPro" id="IPR000415">
    <property type="entry name" value="Nitroreductase-like"/>
</dbReference>
<dbReference type="InterPro" id="IPR020051">
    <property type="entry name" value="SagB-type_dehydrogenase"/>
</dbReference>
<dbReference type="InterPro" id="IPR052544">
    <property type="entry name" value="Bacteriocin_Proc_Enz"/>
</dbReference>
<dbReference type="Proteomes" id="UP000279422">
    <property type="component" value="Unassembled WGS sequence"/>
</dbReference>
<dbReference type="GO" id="GO:0016491">
    <property type="term" value="F:oxidoreductase activity"/>
    <property type="evidence" value="ECO:0007669"/>
    <property type="project" value="InterPro"/>
</dbReference>
<dbReference type="NCBIfam" id="TIGR03605">
    <property type="entry name" value="antibiot_sagB"/>
    <property type="match status" value="1"/>
</dbReference>
<comment type="caution">
    <text evidence="2">The sequence shown here is derived from an EMBL/GenBank/DDBJ whole genome shotgun (WGS) entry which is preliminary data.</text>
</comment>
<sequence>MISNAFPGRAEEREKIKSIQLPAPSAEGKMSLEAAIEKRRSRRRFEDKALRLAQISQILWAAQGITEKGGIKRAAPSAGALYPLEIYLVVRKVEGLEAGVYHYNPAKHTIDLILKGNYQNPLARACLGQMFIADAPVCIVITAEYERTTVKYGRRGIRYVHMEAGHAGQNICLQVVSLGLGTVSVGAFQDEEVSRVLNLPKAHRPLYVFPIGYPGDWKV</sequence>
<dbReference type="AlphaFoldDB" id="A0A497E326"/>